<keyword evidence="1" id="KW-1133">Transmembrane helix</keyword>
<evidence type="ECO:0000313" key="4">
    <source>
        <dbReference type="Proteomes" id="UP000593818"/>
    </source>
</evidence>
<feature type="transmembrane region" description="Helical" evidence="1">
    <location>
        <begin position="21"/>
        <end position="42"/>
    </location>
</feature>
<dbReference type="Proteomes" id="UP000593818">
    <property type="component" value="Plasmid pSID"/>
</dbReference>
<evidence type="ECO:0000313" key="3">
    <source>
        <dbReference type="EMBL" id="QOW01919.1"/>
    </source>
</evidence>
<sequence length="140" mass="14587">MNPPATVAATMTALRPASPHAVAATAIATAALTGATVGWILMRVAYRLDRLAAPDGAGDPVWSLTWTDASFPFTMVALVVGAFTVLFAALAAAVVLAHQASTRDITRQRRILATGTTTPLLRRPAVPDAVQPPNRGAHPR</sequence>
<evidence type="ECO:0000256" key="1">
    <source>
        <dbReference type="SAM" id="Phobius"/>
    </source>
</evidence>
<feature type="signal peptide" evidence="2">
    <location>
        <begin position="1"/>
        <end position="23"/>
    </location>
</feature>
<feature type="chain" id="PRO_5032301084" description="Transmembrane protein" evidence="2">
    <location>
        <begin position="24"/>
        <end position="140"/>
    </location>
</feature>
<dbReference type="RefSeq" id="WP_071935013.1">
    <property type="nucleotide sequence ID" value="NZ_CP063453.1"/>
</dbReference>
<keyword evidence="4" id="KW-1185">Reference proteome</keyword>
<keyword evidence="1" id="KW-0472">Membrane</keyword>
<proteinExistence type="predicted"/>
<name>A0A7M2XVY4_9NOCA</name>
<reference evidence="3 4" key="1">
    <citation type="submission" date="2020-10" db="EMBL/GenBank/DDBJ databases">
        <title>Whole genome sequence of oil-degrading bacteria Rhodococcus pyridinivorans strain 5Ap.</title>
        <authorList>
            <person name="Akhremchuk A.E."/>
            <person name="Valentovich L.N."/>
            <person name="Charniauskaya M.I."/>
            <person name="Bukliarevich H.A."/>
            <person name="Titok M.A."/>
        </authorList>
    </citation>
    <scope>NUCLEOTIDE SEQUENCE [LARGE SCALE GENOMIC DNA]</scope>
    <source>
        <strain evidence="3 4">5Ap</strain>
        <plasmid evidence="3 4">pSID</plasmid>
    </source>
</reference>
<evidence type="ECO:0000256" key="2">
    <source>
        <dbReference type="SAM" id="SignalP"/>
    </source>
</evidence>
<keyword evidence="3" id="KW-0614">Plasmid</keyword>
<geneLocation type="plasmid" evidence="3 4">
    <name>pSID</name>
</geneLocation>
<keyword evidence="2" id="KW-0732">Signal</keyword>
<feature type="transmembrane region" description="Helical" evidence="1">
    <location>
        <begin position="71"/>
        <end position="97"/>
    </location>
</feature>
<protein>
    <recommendedName>
        <fullName evidence="5">Transmembrane protein</fullName>
    </recommendedName>
</protein>
<dbReference type="AlphaFoldDB" id="A0A7M2XVY4"/>
<evidence type="ECO:0008006" key="5">
    <source>
        <dbReference type="Google" id="ProtNLM"/>
    </source>
</evidence>
<organism evidence="3 4">
    <name type="scientific">Rhodococcus pyridinivorans</name>
    <dbReference type="NCBI Taxonomy" id="103816"/>
    <lineage>
        <taxon>Bacteria</taxon>
        <taxon>Bacillati</taxon>
        <taxon>Actinomycetota</taxon>
        <taxon>Actinomycetes</taxon>
        <taxon>Mycobacteriales</taxon>
        <taxon>Nocardiaceae</taxon>
        <taxon>Rhodococcus</taxon>
    </lineage>
</organism>
<dbReference type="EMBL" id="CP063453">
    <property type="protein sequence ID" value="QOW01919.1"/>
    <property type="molecule type" value="Genomic_DNA"/>
</dbReference>
<accession>A0A7M2XVY4</accession>
<keyword evidence="1" id="KW-0812">Transmembrane</keyword>
<gene>
    <name evidence="3" type="ORF">INP59_27575</name>
</gene>